<keyword evidence="2" id="KW-1185">Reference proteome</keyword>
<evidence type="ECO:0000313" key="2">
    <source>
        <dbReference type="Proteomes" id="UP000053660"/>
    </source>
</evidence>
<dbReference type="AlphaFoldDB" id="A0A0B1TLB3"/>
<accession>A0A0B1TLB3</accession>
<dbReference type="OrthoDB" id="5831811at2759"/>
<name>A0A0B1TLB3_OESDE</name>
<dbReference type="EMBL" id="KN549627">
    <property type="protein sequence ID" value="KHJ96597.1"/>
    <property type="molecule type" value="Genomic_DNA"/>
</dbReference>
<gene>
    <name evidence="1" type="ORF">OESDEN_03435</name>
</gene>
<protein>
    <submittedName>
        <fullName evidence="1">Uncharacterized protein</fullName>
    </submittedName>
</protein>
<proteinExistence type="predicted"/>
<dbReference type="Proteomes" id="UP000053660">
    <property type="component" value="Unassembled WGS sequence"/>
</dbReference>
<evidence type="ECO:0000313" key="1">
    <source>
        <dbReference type="EMBL" id="KHJ96597.1"/>
    </source>
</evidence>
<sequence length="67" mass="7848">MMTIEGTSKKTCERKTDFCYNVTADLTQYNELTMAGCSTYRCMNLTTVEKVKERVKDWLKVLGQWVR</sequence>
<reference evidence="1 2" key="1">
    <citation type="submission" date="2014-03" db="EMBL/GenBank/DDBJ databases">
        <title>Draft genome of the hookworm Oesophagostomum dentatum.</title>
        <authorList>
            <person name="Mitreva M."/>
        </authorList>
    </citation>
    <scope>NUCLEOTIDE SEQUENCE [LARGE SCALE GENOMIC DNA]</scope>
    <source>
        <strain evidence="1 2">OD-Hann</strain>
    </source>
</reference>
<organism evidence="1 2">
    <name type="scientific">Oesophagostomum dentatum</name>
    <name type="common">Nodular worm</name>
    <dbReference type="NCBI Taxonomy" id="61180"/>
    <lineage>
        <taxon>Eukaryota</taxon>
        <taxon>Metazoa</taxon>
        <taxon>Ecdysozoa</taxon>
        <taxon>Nematoda</taxon>
        <taxon>Chromadorea</taxon>
        <taxon>Rhabditida</taxon>
        <taxon>Rhabditina</taxon>
        <taxon>Rhabditomorpha</taxon>
        <taxon>Strongyloidea</taxon>
        <taxon>Strongylidae</taxon>
        <taxon>Oesophagostomum</taxon>
    </lineage>
</organism>